<reference evidence="4" key="2">
    <citation type="submission" date="2025-08" db="UniProtKB">
        <authorList>
            <consortium name="RefSeq"/>
        </authorList>
    </citation>
    <scope>IDENTIFICATION</scope>
    <source>
        <strain evidence="4">MV-25-SWS-2005</strain>
        <tissue evidence="4">Whole body</tissue>
    </source>
</reference>
<feature type="region of interest" description="Disordered" evidence="1">
    <location>
        <begin position="41"/>
        <end position="86"/>
    </location>
</feature>
<keyword evidence="2" id="KW-0732">Signal</keyword>
<feature type="compositionally biased region" description="Polar residues" evidence="1">
    <location>
        <begin position="41"/>
        <end position="60"/>
    </location>
</feature>
<dbReference type="InterPro" id="IPR031931">
    <property type="entry name" value="DUF4768"/>
</dbReference>
<proteinExistence type="predicted"/>
<dbReference type="Pfam" id="PF15989">
    <property type="entry name" value="DUF4768"/>
    <property type="match status" value="1"/>
</dbReference>
<name>A0A6I8VCF2_DROPS</name>
<feature type="signal peptide" evidence="2">
    <location>
        <begin position="1"/>
        <end position="25"/>
    </location>
</feature>
<feature type="compositionally biased region" description="Low complexity" evidence="1">
    <location>
        <begin position="61"/>
        <end position="84"/>
    </location>
</feature>
<dbReference type="RefSeq" id="XP_015038308.2">
    <property type="nucleotide sequence ID" value="XM_015182822.2"/>
</dbReference>
<evidence type="ECO:0000313" key="3">
    <source>
        <dbReference type="Proteomes" id="UP000001819"/>
    </source>
</evidence>
<dbReference type="AlphaFoldDB" id="A0A6I8VCF2"/>
<evidence type="ECO:0000313" key="4">
    <source>
        <dbReference type="RefSeq" id="XP_015038308.2"/>
    </source>
</evidence>
<dbReference type="Proteomes" id="UP000001819">
    <property type="component" value="Chromosome 2"/>
</dbReference>
<evidence type="ECO:0000256" key="2">
    <source>
        <dbReference type="SAM" id="SignalP"/>
    </source>
</evidence>
<keyword evidence="3" id="KW-1185">Reference proteome</keyword>
<feature type="chain" id="PRO_5026251656" evidence="2">
    <location>
        <begin position="26"/>
        <end position="185"/>
    </location>
</feature>
<dbReference type="ExpressionAtlas" id="A0A6I8VCF2">
    <property type="expression patterns" value="baseline"/>
</dbReference>
<sequence length="185" mass="21225">MNPKLYFIALTLIAELFLMLPLGEARSVSNAAVQQKIEESGNITNTTRNDTSIQQQNETQNSTFSVSVSNGTSVSGPSASVAPPQLSPSAVKHIRRQKREYSVDVPFDFFTNHMHCDMDQAGTNKVMKFFPFNCVWIANNRHQHEGWWRIYMQALMEAFFFGQYYERLRRFELDPHTFDYTGVGI</sequence>
<gene>
    <name evidence="4" type="primary">LOC6897929</name>
</gene>
<evidence type="ECO:0000256" key="1">
    <source>
        <dbReference type="SAM" id="MobiDB-lite"/>
    </source>
</evidence>
<accession>A0A6I8VCF2</accession>
<protein>
    <submittedName>
        <fullName evidence="4">Uncharacterized protein isoform X2</fullName>
    </submittedName>
</protein>
<reference evidence="3" key="1">
    <citation type="submission" date="2024-06" db="UniProtKB">
        <authorList>
            <consortium name="RefSeq"/>
        </authorList>
    </citation>
    <scope>NUCLEOTIDE SEQUENCE [LARGE SCALE GENOMIC DNA]</scope>
    <source>
        <strain evidence="3">MV2-25</strain>
    </source>
</reference>
<organism evidence="3 4">
    <name type="scientific">Drosophila pseudoobscura pseudoobscura</name>
    <name type="common">Fruit fly</name>
    <dbReference type="NCBI Taxonomy" id="46245"/>
    <lineage>
        <taxon>Eukaryota</taxon>
        <taxon>Metazoa</taxon>
        <taxon>Ecdysozoa</taxon>
        <taxon>Arthropoda</taxon>
        <taxon>Hexapoda</taxon>
        <taxon>Insecta</taxon>
        <taxon>Pterygota</taxon>
        <taxon>Neoptera</taxon>
        <taxon>Endopterygota</taxon>
        <taxon>Diptera</taxon>
        <taxon>Brachycera</taxon>
        <taxon>Muscomorpha</taxon>
        <taxon>Ephydroidea</taxon>
        <taxon>Drosophilidae</taxon>
        <taxon>Drosophila</taxon>
        <taxon>Sophophora</taxon>
    </lineage>
</organism>